<protein>
    <recommendedName>
        <fullName evidence="4">NIPSNAP protein</fullName>
    </recommendedName>
</protein>
<reference evidence="2" key="1">
    <citation type="journal article" date="2014" name="Int. J. Syst. Evol. Microbiol.">
        <title>Complete genome sequence of Corynebacterium casei LMG S-19264T (=DSM 44701T), isolated from a smear-ripened cheese.</title>
        <authorList>
            <consortium name="US DOE Joint Genome Institute (JGI-PGF)"/>
            <person name="Walter F."/>
            <person name="Albersmeier A."/>
            <person name="Kalinowski J."/>
            <person name="Ruckert C."/>
        </authorList>
    </citation>
    <scope>NUCLEOTIDE SEQUENCE</scope>
    <source>
        <strain evidence="2">NBRC 101628</strain>
    </source>
</reference>
<evidence type="ECO:0008006" key="4">
    <source>
        <dbReference type="Google" id="ProtNLM"/>
    </source>
</evidence>
<comment type="caution">
    <text evidence="2">The sequence shown here is derived from an EMBL/GenBank/DDBJ whole genome shotgun (WGS) entry which is preliminary data.</text>
</comment>
<name>A0AA37RT63_9GAMM</name>
<evidence type="ECO:0000313" key="3">
    <source>
        <dbReference type="Proteomes" id="UP001161422"/>
    </source>
</evidence>
<proteinExistence type="predicted"/>
<dbReference type="AlphaFoldDB" id="A0AA37RT63"/>
<dbReference type="Proteomes" id="UP001161422">
    <property type="component" value="Unassembled WGS sequence"/>
</dbReference>
<evidence type="ECO:0000256" key="1">
    <source>
        <dbReference type="SAM" id="SignalP"/>
    </source>
</evidence>
<dbReference type="RefSeq" id="WP_095506747.1">
    <property type="nucleotide sequence ID" value="NZ_BSNC01000002.1"/>
</dbReference>
<feature type="chain" id="PRO_5041435012" description="NIPSNAP protein" evidence="1">
    <location>
        <begin position="26"/>
        <end position="249"/>
    </location>
</feature>
<evidence type="ECO:0000313" key="2">
    <source>
        <dbReference type="EMBL" id="GLP95430.1"/>
    </source>
</evidence>
<reference evidence="2" key="2">
    <citation type="submission" date="2023-01" db="EMBL/GenBank/DDBJ databases">
        <title>Draft genome sequence of Paraferrimonas sedimenticola strain NBRC 101628.</title>
        <authorList>
            <person name="Sun Q."/>
            <person name="Mori K."/>
        </authorList>
    </citation>
    <scope>NUCLEOTIDE SEQUENCE</scope>
    <source>
        <strain evidence="2">NBRC 101628</strain>
    </source>
</reference>
<keyword evidence="3" id="KW-1185">Reference proteome</keyword>
<dbReference type="EMBL" id="BSNC01000002">
    <property type="protein sequence ID" value="GLP95430.1"/>
    <property type="molecule type" value="Genomic_DNA"/>
</dbReference>
<sequence length="249" mass="28385">MNLRSPIKNLAWASLLALVSTFTFAKEESLARVYTMYVDYADQPAFEQAFKKHVKWRKDAGDPWTWNVYQVVDGKSIGAYLVRSGNHTWADLDAAEAFGPKASSNWRSGPSQYLKGVNMMMTSTWGDAVNWPEENFNPKFYQIVKYRVHIGKMQQMRDAAKDIHKAIVDTKWPMKYAFVQTESGGSGNTVRLVLPYETWTAMEAPEMKFMDMLTKAYGKEKAEAVLANWIGSIKSSTSYMLRARPDMTN</sequence>
<gene>
    <name evidence="2" type="ORF">GCM10007895_07360</name>
</gene>
<organism evidence="2 3">
    <name type="scientific">Paraferrimonas sedimenticola</name>
    <dbReference type="NCBI Taxonomy" id="375674"/>
    <lineage>
        <taxon>Bacteria</taxon>
        <taxon>Pseudomonadati</taxon>
        <taxon>Pseudomonadota</taxon>
        <taxon>Gammaproteobacteria</taxon>
        <taxon>Alteromonadales</taxon>
        <taxon>Ferrimonadaceae</taxon>
        <taxon>Paraferrimonas</taxon>
    </lineage>
</organism>
<accession>A0AA37RT63</accession>
<keyword evidence="1" id="KW-0732">Signal</keyword>
<feature type="signal peptide" evidence="1">
    <location>
        <begin position="1"/>
        <end position="25"/>
    </location>
</feature>